<reference evidence="2" key="1">
    <citation type="submission" date="2016-11" db="UniProtKB">
        <authorList>
            <consortium name="WormBaseParasite"/>
        </authorList>
    </citation>
    <scope>IDENTIFICATION</scope>
    <source>
        <strain evidence="2">KR3021</strain>
    </source>
</reference>
<protein>
    <submittedName>
        <fullName evidence="2">SHSP domain-containing protein</fullName>
    </submittedName>
</protein>
<evidence type="ECO:0000313" key="2">
    <source>
        <dbReference type="WBParaSite" id="RSKR_0000537000.1"/>
    </source>
</evidence>
<name>A0AC35TXA3_9BILA</name>
<proteinExistence type="predicted"/>
<accession>A0AC35TXA3</accession>
<dbReference type="WBParaSite" id="RSKR_0000537000.1">
    <property type="protein sequence ID" value="RSKR_0000537000.1"/>
    <property type="gene ID" value="RSKR_0000537000"/>
</dbReference>
<organism evidence="1 2">
    <name type="scientific">Rhabditophanes sp. KR3021</name>
    <dbReference type="NCBI Taxonomy" id="114890"/>
    <lineage>
        <taxon>Eukaryota</taxon>
        <taxon>Metazoa</taxon>
        <taxon>Ecdysozoa</taxon>
        <taxon>Nematoda</taxon>
        <taxon>Chromadorea</taxon>
        <taxon>Rhabditida</taxon>
        <taxon>Tylenchina</taxon>
        <taxon>Panagrolaimomorpha</taxon>
        <taxon>Strongyloidoidea</taxon>
        <taxon>Alloionematidae</taxon>
        <taxon>Rhabditophanes</taxon>
    </lineage>
</organism>
<dbReference type="Proteomes" id="UP000095286">
    <property type="component" value="Unplaced"/>
</dbReference>
<sequence>MSMLHTTDPFSKNAFTNHHVSPFGDNNFSNSSSHTTKMGDTVYTQNYKTYPLKTAVSSVEPFPNQAAALIDQRFPEHAHHFAEFNRQMMDIHKLNPFSEEWKERMANLHTSILPDSQGKLASKHFDGQGNLNTTINMGDFLPEEIVIELRGDNLCISAEHHEDSRNNHLDNKFAHSIFLPPNIDRTTLNTNLTGGGRLLVEARAFPPQPALNTNTPIRIPINYSK</sequence>
<evidence type="ECO:0000313" key="1">
    <source>
        <dbReference type="Proteomes" id="UP000095286"/>
    </source>
</evidence>